<keyword evidence="3" id="KW-1185">Reference proteome</keyword>
<feature type="domain" description="ABC transporter" evidence="1">
    <location>
        <begin position="21"/>
        <end position="50"/>
    </location>
</feature>
<evidence type="ECO:0000313" key="2">
    <source>
        <dbReference type="EMBL" id="MFA0791574.1"/>
    </source>
</evidence>
<dbReference type="EMBL" id="JBGMEL010000013">
    <property type="protein sequence ID" value="MFA0791574.1"/>
    <property type="molecule type" value="Genomic_DNA"/>
</dbReference>
<organism evidence="2 3">
    <name type="scientific">Microbulbifer echini</name>
    <dbReference type="NCBI Taxonomy" id="1529067"/>
    <lineage>
        <taxon>Bacteria</taxon>
        <taxon>Pseudomonadati</taxon>
        <taxon>Pseudomonadota</taxon>
        <taxon>Gammaproteobacteria</taxon>
        <taxon>Cellvibrionales</taxon>
        <taxon>Microbulbiferaceae</taxon>
        <taxon>Microbulbifer</taxon>
    </lineage>
</organism>
<gene>
    <name evidence="2" type="ORF">ACCI51_13530</name>
</gene>
<dbReference type="Proteomes" id="UP001569414">
    <property type="component" value="Unassembled WGS sequence"/>
</dbReference>
<dbReference type="RefSeq" id="WP_371844044.1">
    <property type="nucleotide sequence ID" value="NZ_JBGMEL010000013.1"/>
</dbReference>
<evidence type="ECO:0000259" key="1">
    <source>
        <dbReference type="Pfam" id="PF00005"/>
    </source>
</evidence>
<evidence type="ECO:0000313" key="3">
    <source>
        <dbReference type="Proteomes" id="UP001569414"/>
    </source>
</evidence>
<name>A0ABV4NPV7_9GAMM</name>
<sequence length="52" mass="5092">MAVAQTRTQSGASSSSSMVSLNTLSIDISQGEFVSLPGPSGCGKSTALAACV</sequence>
<dbReference type="Gene3D" id="3.40.50.300">
    <property type="entry name" value="P-loop containing nucleotide triphosphate hydrolases"/>
    <property type="match status" value="1"/>
</dbReference>
<proteinExistence type="predicted"/>
<dbReference type="SUPFAM" id="SSF52540">
    <property type="entry name" value="P-loop containing nucleoside triphosphate hydrolases"/>
    <property type="match status" value="1"/>
</dbReference>
<protein>
    <submittedName>
        <fullName evidence="2">ATP-binding cassette domain-containing protein</fullName>
    </submittedName>
</protein>
<keyword evidence="2" id="KW-0547">Nucleotide-binding</keyword>
<dbReference type="Pfam" id="PF00005">
    <property type="entry name" value="ABC_tran"/>
    <property type="match status" value="1"/>
</dbReference>
<dbReference type="GO" id="GO:0005524">
    <property type="term" value="F:ATP binding"/>
    <property type="evidence" value="ECO:0007669"/>
    <property type="project" value="UniProtKB-KW"/>
</dbReference>
<dbReference type="InterPro" id="IPR027417">
    <property type="entry name" value="P-loop_NTPase"/>
</dbReference>
<reference evidence="2 3" key="1">
    <citation type="submission" date="2024-08" db="EMBL/GenBank/DDBJ databases">
        <authorList>
            <person name="Ishaq N."/>
        </authorList>
    </citation>
    <scope>NUCLEOTIDE SEQUENCE [LARGE SCALE GENOMIC DNA]</scope>
    <source>
        <strain evidence="2 3">JCM 30400</strain>
    </source>
</reference>
<accession>A0ABV4NPV7</accession>
<keyword evidence="2" id="KW-0067">ATP-binding</keyword>
<comment type="caution">
    <text evidence="2">The sequence shown here is derived from an EMBL/GenBank/DDBJ whole genome shotgun (WGS) entry which is preliminary data.</text>
</comment>
<dbReference type="InterPro" id="IPR003439">
    <property type="entry name" value="ABC_transporter-like_ATP-bd"/>
</dbReference>